<dbReference type="EMBL" id="JAFLWW010000007">
    <property type="protein sequence ID" value="MBT1158479.1"/>
    <property type="molecule type" value="Genomic_DNA"/>
</dbReference>
<organism evidence="2 3">
    <name type="scientific">Aminobacter anthyllidis</name>
    <dbReference type="NCBI Taxonomy" id="1035067"/>
    <lineage>
        <taxon>Bacteria</taxon>
        <taxon>Pseudomonadati</taxon>
        <taxon>Pseudomonadota</taxon>
        <taxon>Alphaproteobacteria</taxon>
        <taxon>Hyphomicrobiales</taxon>
        <taxon>Phyllobacteriaceae</taxon>
        <taxon>Aminobacter</taxon>
    </lineage>
</organism>
<dbReference type="RefSeq" id="WP_214392398.1">
    <property type="nucleotide sequence ID" value="NZ_JAFLWW010000007.1"/>
</dbReference>
<name>A0A9X1D840_9HYPH</name>
<dbReference type="InterPro" id="IPR036926">
    <property type="entry name" value="Thymidate_synth/dCMP_Mease_sf"/>
</dbReference>
<dbReference type="InterPro" id="IPR004843">
    <property type="entry name" value="Calcineurin-like_PHP"/>
</dbReference>
<gene>
    <name evidence="2" type="ORF">J1C56_23045</name>
</gene>
<reference evidence="2" key="2">
    <citation type="submission" date="2021-03" db="EMBL/GenBank/DDBJ databases">
        <authorList>
            <person name="Artuso I."/>
            <person name="Turrini P."/>
            <person name="Pirolo M."/>
            <person name="Lugli G.A."/>
            <person name="Ventura M."/>
            <person name="Visca P."/>
        </authorList>
    </citation>
    <scope>NUCLEOTIDE SEQUENCE</scope>
    <source>
        <strain evidence="2">LMG 26462</strain>
    </source>
</reference>
<comment type="caution">
    <text evidence="2">The sequence shown here is derived from an EMBL/GenBank/DDBJ whole genome shotgun (WGS) entry which is preliminary data.</text>
</comment>
<evidence type="ECO:0000313" key="2">
    <source>
        <dbReference type="EMBL" id="MBT1158479.1"/>
    </source>
</evidence>
<dbReference type="Pfam" id="PF00149">
    <property type="entry name" value="Metallophos"/>
    <property type="match status" value="1"/>
</dbReference>
<keyword evidence="3" id="KW-1185">Reference proteome</keyword>
<dbReference type="InterPro" id="IPR029052">
    <property type="entry name" value="Metallo-depent_PP-like"/>
</dbReference>
<dbReference type="Gene3D" id="3.30.572.10">
    <property type="entry name" value="Thymidylate synthase/dCMP hydroxymethylase domain"/>
    <property type="match status" value="1"/>
</dbReference>
<feature type="domain" description="Calcineurin-like phosphoesterase" evidence="1">
    <location>
        <begin position="5"/>
        <end position="291"/>
    </location>
</feature>
<dbReference type="SUPFAM" id="SSF56300">
    <property type="entry name" value="Metallo-dependent phosphatases"/>
    <property type="match status" value="1"/>
</dbReference>
<dbReference type="SUPFAM" id="SSF55831">
    <property type="entry name" value="Thymidylate synthase/dCMP hydroxymethylase"/>
    <property type="match status" value="1"/>
</dbReference>
<accession>A0A9X1D840</accession>
<reference evidence="2" key="1">
    <citation type="journal article" date="2021" name="Microorganisms">
        <title>Phylogenomic Reconstruction and Metabolic Potential of the Genus Aminobacter.</title>
        <authorList>
            <person name="Artuso I."/>
            <person name="Turrini P."/>
            <person name="Pirolo M."/>
            <person name="Lugli G.A."/>
            <person name="Ventura M."/>
            <person name="Visca P."/>
        </authorList>
    </citation>
    <scope>NUCLEOTIDE SEQUENCE</scope>
    <source>
        <strain evidence="2">LMG 26462</strain>
    </source>
</reference>
<protein>
    <submittedName>
        <fullName evidence="2">Metallophosphoesterase</fullName>
    </submittedName>
</protein>
<evidence type="ECO:0000313" key="3">
    <source>
        <dbReference type="Proteomes" id="UP001138921"/>
    </source>
</evidence>
<dbReference type="AlphaFoldDB" id="A0A9X1D840"/>
<proteinExistence type="predicted"/>
<sequence>MNPPRFLLVTDTHLADGGSELRLDDLSKTTVRDIGHPTREGEIGKLFERIANDLRQKEQRLDGVLFAGDAQRKGLPGGHQILFDLILANFGEFGIEPGRIVATPGNHDVKKWSDPGSTERYEAFAAVWKANGCIVPWLDGFDSRNIVDASRHFLVGHDNRWIVYPLNTSNWSQIQAELPTDLAAIWNEIPARLSVDPAEQERLSSALNGLRSYDMAHISDAQLEVMRRVMADAPHPVSGPQLRILLMHHHLRAPGLRVELKAFESISNLEQVRRFIRQAEINLVIHGHKHEHAVHFEHFGEEREEDARRVAVLSAGAMDHGRDTDAARILAIEGIPYTPELQSTRFGLARGGLDAPMDVEKPIRLWTTTSLTDGPEIIQGSDFNEVYARASNAARQIVPRGTLVVHLDLPGNSAQLDLPAGYPEANNISENERQEWLREIVDWWQLPQSHRDKNFPYPHGSRLRRYGGVSDQIERLATMLESSRSSPTLSSRALAILVDPIRDFDAGSDREAFPSFTMLQIKKRQRSNNALLDITGFYRAQEFSQWWPVNIAELRAIQVKLCRRVGLEPGRITTITTEARLDERAPGQVHVPIFDRWLDQAPQNLFLLAGILSQQIQEHPNAKDLLGQWRQALRDFLVVAQARSTDGSPISSEGLKALRDYIAALSPADRPRPQFFSSFVSLVEQSEQFERSAKDTSSFEIWARVVKRVVPEILDATTSDGP</sequence>
<dbReference type="GO" id="GO:0016787">
    <property type="term" value="F:hydrolase activity"/>
    <property type="evidence" value="ECO:0007669"/>
    <property type="project" value="InterPro"/>
</dbReference>
<dbReference type="Gene3D" id="3.60.21.10">
    <property type="match status" value="1"/>
</dbReference>
<dbReference type="Proteomes" id="UP001138921">
    <property type="component" value="Unassembled WGS sequence"/>
</dbReference>
<evidence type="ECO:0000259" key="1">
    <source>
        <dbReference type="Pfam" id="PF00149"/>
    </source>
</evidence>